<dbReference type="OrthoDB" id="1929779at2759"/>
<feature type="compositionally biased region" description="Basic and acidic residues" evidence="1">
    <location>
        <begin position="278"/>
        <end position="292"/>
    </location>
</feature>
<protein>
    <submittedName>
        <fullName evidence="2">Uncharacterized protein</fullName>
    </submittedName>
</protein>
<dbReference type="Proteomes" id="UP000655225">
    <property type="component" value="Unassembled WGS sequence"/>
</dbReference>
<feature type="region of interest" description="Disordered" evidence="1">
    <location>
        <begin position="241"/>
        <end position="304"/>
    </location>
</feature>
<evidence type="ECO:0000256" key="1">
    <source>
        <dbReference type="SAM" id="MobiDB-lite"/>
    </source>
</evidence>
<dbReference type="OMA" id="RHYNTIL"/>
<keyword evidence="3" id="KW-1185">Reference proteome</keyword>
<dbReference type="EMBL" id="JABCRI010000016">
    <property type="protein sequence ID" value="KAF8391742.1"/>
    <property type="molecule type" value="Genomic_DNA"/>
</dbReference>
<evidence type="ECO:0000313" key="3">
    <source>
        <dbReference type="Proteomes" id="UP000655225"/>
    </source>
</evidence>
<feature type="region of interest" description="Disordered" evidence="1">
    <location>
        <begin position="321"/>
        <end position="351"/>
    </location>
</feature>
<proteinExistence type="predicted"/>
<dbReference type="PANTHER" id="PTHR31949:SF6">
    <property type="entry name" value="DUF4005 DOMAIN-CONTAINING PROTEIN"/>
    <property type="match status" value="1"/>
</dbReference>
<feature type="compositionally biased region" description="Polar residues" evidence="1">
    <location>
        <begin position="141"/>
        <end position="171"/>
    </location>
</feature>
<dbReference type="AlphaFoldDB" id="A0A835D8H0"/>
<gene>
    <name evidence="2" type="ORF">HHK36_021976</name>
</gene>
<dbReference type="GO" id="GO:0043622">
    <property type="term" value="P:cortical microtubule organization"/>
    <property type="evidence" value="ECO:0007669"/>
    <property type="project" value="TreeGrafter"/>
</dbReference>
<organism evidence="2 3">
    <name type="scientific">Tetracentron sinense</name>
    <name type="common">Spur-leaf</name>
    <dbReference type="NCBI Taxonomy" id="13715"/>
    <lineage>
        <taxon>Eukaryota</taxon>
        <taxon>Viridiplantae</taxon>
        <taxon>Streptophyta</taxon>
        <taxon>Embryophyta</taxon>
        <taxon>Tracheophyta</taxon>
        <taxon>Spermatophyta</taxon>
        <taxon>Magnoliopsida</taxon>
        <taxon>Trochodendrales</taxon>
        <taxon>Trochodendraceae</taxon>
        <taxon>Tetracentron</taxon>
    </lineage>
</organism>
<sequence>MNGGRRRILGQPVNGRKDRDEDLLLFYEMRKREKERNISLLQPVSDEFEPYAGNFYPLYRIAYAKKGSGHEFLDKNDYDWLKTPPSTPLFPSLEMEANAPELAIQREIPISKTLSRFSGNSEASKEINWGSKPPNPKPRVSSRSVTPSARPSFSSATETRNTRGTLVSNHQPRSDLNKRSTVTTIKTTPNSPKESPSNFLYLNPSKNTGIDSNSKPRSGGVSPLVQSRLLGLSDEILPNLWTDRSSSASRGRPRNPTMTTHPKQESIKPGRKSYSPSKTRDQQIEFKQESEQHSATTKGRIEAGNGTLIFGSRMVEKVMNARKSVSGEERETKSKSKSLGSPNESSGFGRMISKSSFDMAFKHMCHPDKHTLKCSRADSVDQELALLDHPAVTRLL</sequence>
<name>A0A835D8H0_TETSI</name>
<reference evidence="2 3" key="1">
    <citation type="submission" date="2020-04" db="EMBL/GenBank/DDBJ databases">
        <title>Plant Genome Project.</title>
        <authorList>
            <person name="Zhang R.-G."/>
        </authorList>
    </citation>
    <scope>NUCLEOTIDE SEQUENCE [LARGE SCALE GENOMIC DNA]</scope>
    <source>
        <strain evidence="2">YNK0</strain>
        <tissue evidence="2">Leaf</tissue>
    </source>
</reference>
<dbReference type="GO" id="GO:0055028">
    <property type="term" value="C:cortical microtubule"/>
    <property type="evidence" value="ECO:0007669"/>
    <property type="project" value="TreeGrafter"/>
</dbReference>
<evidence type="ECO:0000313" key="2">
    <source>
        <dbReference type="EMBL" id="KAF8391742.1"/>
    </source>
</evidence>
<accession>A0A835D8H0</accession>
<feature type="region of interest" description="Disordered" evidence="1">
    <location>
        <begin position="115"/>
        <end position="222"/>
    </location>
</feature>
<comment type="caution">
    <text evidence="2">The sequence shown here is derived from an EMBL/GenBank/DDBJ whole genome shotgun (WGS) entry which is preliminary data.</text>
</comment>
<dbReference type="PANTHER" id="PTHR31949">
    <property type="entry name" value="GASTRIC MUCIN-LIKE PROTEIN"/>
    <property type="match status" value="1"/>
</dbReference>
<feature type="compositionally biased region" description="Polar residues" evidence="1">
    <location>
        <begin position="337"/>
        <end position="346"/>
    </location>
</feature>
<feature type="compositionally biased region" description="Basic and acidic residues" evidence="1">
    <location>
        <begin position="325"/>
        <end position="334"/>
    </location>
</feature>
<feature type="compositionally biased region" description="Polar residues" evidence="1">
    <location>
        <begin position="179"/>
        <end position="216"/>
    </location>
</feature>